<dbReference type="Proteomes" id="UP001470230">
    <property type="component" value="Unassembled WGS sequence"/>
</dbReference>
<proteinExistence type="predicted"/>
<evidence type="ECO:0000256" key="4">
    <source>
        <dbReference type="ARBA" id="ARBA00023027"/>
    </source>
</evidence>
<feature type="domain" description="PARP catalytic" evidence="5">
    <location>
        <begin position="412"/>
        <end position="557"/>
    </location>
</feature>
<keyword evidence="4" id="KW-0520">NAD</keyword>
<dbReference type="Pfam" id="PF00644">
    <property type="entry name" value="PARP"/>
    <property type="match status" value="1"/>
</dbReference>
<organism evidence="6 7">
    <name type="scientific">Tritrichomonas musculus</name>
    <dbReference type="NCBI Taxonomy" id="1915356"/>
    <lineage>
        <taxon>Eukaryota</taxon>
        <taxon>Metamonada</taxon>
        <taxon>Parabasalia</taxon>
        <taxon>Tritrichomonadida</taxon>
        <taxon>Tritrichomonadidae</taxon>
        <taxon>Tritrichomonas</taxon>
    </lineage>
</organism>
<keyword evidence="7" id="KW-1185">Reference proteome</keyword>
<reference evidence="6 7" key="1">
    <citation type="submission" date="2024-04" db="EMBL/GenBank/DDBJ databases">
        <title>Tritrichomonas musculus Genome.</title>
        <authorList>
            <person name="Alves-Ferreira E."/>
            <person name="Grigg M."/>
            <person name="Lorenzi H."/>
            <person name="Galac M."/>
        </authorList>
    </citation>
    <scope>NUCLEOTIDE SEQUENCE [LARGE SCALE GENOMIC DNA]</scope>
    <source>
        <strain evidence="6 7">EAF2021</strain>
    </source>
</reference>
<evidence type="ECO:0000313" key="6">
    <source>
        <dbReference type="EMBL" id="KAK8857667.1"/>
    </source>
</evidence>
<comment type="caution">
    <text evidence="6">The sequence shown here is derived from an EMBL/GenBank/DDBJ whole genome shotgun (WGS) entry which is preliminary data.</text>
</comment>
<dbReference type="SUPFAM" id="SSF46934">
    <property type="entry name" value="UBA-like"/>
    <property type="match status" value="1"/>
</dbReference>
<evidence type="ECO:0000256" key="2">
    <source>
        <dbReference type="ARBA" id="ARBA00022679"/>
    </source>
</evidence>
<dbReference type="InterPro" id="IPR051838">
    <property type="entry name" value="ARTD_PARP"/>
</dbReference>
<evidence type="ECO:0000256" key="1">
    <source>
        <dbReference type="ARBA" id="ARBA00022676"/>
    </source>
</evidence>
<keyword evidence="2" id="KW-0808">Transferase</keyword>
<keyword evidence="1" id="KW-0328">Glycosyltransferase</keyword>
<keyword evidence="3" id="KW-0548">Nucleotidyltransferase</keyword>
<dbReference type="EMBL" id="JAPFFF010000020">
    <property type="protein sequence ID" value="KAK8857667.1"/>
    <property type="molecule type" value="Genomic_DNA"/>
</dbReference>
<sequence>MEDFIEDTQSFGTNYTDTQNQVIEIPGAVVNQNVSVINSPVHSWLLQFMFGLVVDMNNYIFPVSISIPRSFLPLSHQFLFNFDSGEDALIIKFDQLNESSPLQIEVTQPSVGENFPGSIVIQEIVRKFIAKTLQVKKYYRSAPFVFPNEKVSPKPEYVNLLKEKGYNELQSEKALSNCQNDITKSIQLLRKGKYDSSNQLDVSTIVSYDTNPVIYLVMEILDVILGLENHCCLCGDQIPHVIKPTPCGKPLCRSQFSTFKLGASLTNEIRRDVRVADFLFTIFVSAVGQKYLIPPPPTLARESLQDFKDSQDQSEAIRKAYDKNDNVEVPLNHDPKYLEEIIKDIQSFTTLAEFQSDEELKQEIKDKAFNLIQFVLLTNRSQMIYLPPDRGLPLFNGECEQFMCIQSSPERESIFQQLKAKHGSFYLWHGSILDKWHSIIRNGLINTSRVKGMVINGNVHGPGIYFASNSSTSLGYSIFDQNKWSNSLLNKEFNVIALCEVIKLPLNQNLTIDVQVKNCFTGQLETKTLDGFLNDNRSCYTLTMEEACVVRFLFVNFNKNIDSKQVNPNKVPTIDSIIDNIITEKMKK</sequence>
<dbReference type="InterPro" id="IPR012317">
    <property type="entry name" value="Poly(ADP-ribose)pol_cat_dom"/>
</dbReference>
<evidence type="ECO:0000256" key="3">
    <source>
        <dbReference type="ARBA" id="ARBA00022695"/>
    </source>
</evidence>
<dbReference type="SUPFAM" id="SSF56399">
    <property type="entry name" value="ADP-ribosylation"/>
    <property type="match status" value="1"/>
</dbReference>
<dbReference type="PANTHER" id="PTHR21328">
    <property type="entry name" value="POLY ADP-RIBOSE POLYMERASE FAMILY, MEMBER PARP"/>
    <property type="match status" value="1"/>
</dbReference>
<dbReference type="InterPro" id="IPR009060">
    <property type="entry name" value="UBA-like_sf"/>
</dbReference>
<name>A0ABR2I6A0_9EUKA</name>
<protein>
    <submittedName>
        <fullName evidence="6">Poly [ADP-ribose] polymerase 6</fullName>
    </submittedName>
</protein>
<evidence type="ECO:0000313" key="7">
    <source>
        <dbReference type="Proteomes" id="UP001470230"/>
    </source>
</evidence>
<dbReference type="Gene3D" id="3.90.228.10">
    <property type="match status" value="1"/>
</dbReference>
<gene>
    <name evidence="6" type="ORF">M9Y10_016074</name>
</gene>
<accession>A0ABR2I6A0</accession>
<evidence type="ECO:0000259" key="5">
    <source>
        <dbReference type="Pfam" id="PF00644"/>
    </source>
</evidence>